<protein>
    <submittedName>
        <fullName evidence="2">Uncharacterized protein</fullName>
    </submittedName>
</protein>
<sequence length="344" mass="37986">MKKTLSVLGLAICGLLFSQDIPFSKLYGYGDPVNYYLGSYPVTGSAGLDINWYGGVRLRTSKGVGFQLLENGNVGVGTSTPLAKFDVNFGNEDKAIRFFQPSTTLNPINTLVSSLMFTWYDNHADIGIIRGGGYNIVGLGIRFNGGEKVRFTPNGDVGIGTDAPAYKLDVVGNAQFQDIISGGSNSWIFHTPDDGRKSIHLSPKNAANTDWDWGKGLIINGENGNALIHGKFEAKEVKVTQTPTADFVFENEYDLPKLEDVEKFIKEKKHLPEIASAKVMDKDGVNIGEFQIKLLQKIEELTLYSIEQNKQIKSLQEENKTLKSQSGKIDRLEKKLEQILAEKK</sequence>
<dbReference type="Proteomes" id="UP000184047">
    <property type="component" value="Unassembled WGS sequence"/>
</dbReference>
<dbReference type="AlphaFoldDB" id="A0A1M5LJ52"/>
<evidence type="ECO:0000256" key="1">
    <source>
        <dbReference type="SAM" id="Coils"/>
    </source>
</evidence>
<gene>
    <name evidence="2" type="ORF">SAMN05421866_1090</name>
</gene>
<name>A0A1M5LJ52_9FLAO</name>
<dbReference type="RefSeq" id="WP_228417768.1">
    <property type="nucleotide sequence ID" value="NZ_FQWT01000001.1"/>
</dbReference>
<evidence type="ECO:0000313" key="2">
    <source>
        <dbReference type="EMBL" id="SHG64393.1"/>
    </source>
</evidence>
<feature type="coiled-coil region" evidence="1">
    <location>
        <begin position="298"/>
        <end position="342"/>
    </location>
</feature>
<evidence type="ECO:0000313" key="3">
    <source>
        <dbReference type="Proteomes" id="UP000184047"/>
    </source>
</evidence>
<reference evidence="3" key="1">
    <citation type="submission" date="2016-11" db="EMBL/GenBank/DDBJ databases">
        <authorList>
            <person name="Varghese N."/>
            <person name="Submissions S."/>
        </authorList>
    </citation>
    <scope>NUCLEOTIDE SEQUENCE [LARGE SCALE GENOMIC DNA]</scope>
    <source>
        <strain evidence="3">DSM 19055</strain>
    </source>
</reference>
<dbReference type="EMBL" id="FQWT01000001">
    <property type="protein sequence ID" value="SHG64393.1"/>
    <property type="molecule type" value="Genomic_DNA"/>
</dbReference>
<organism evidence="2 3">
    <name type="scientific">Chryseobacterium oranimense</name>
    <dbReference type="NCBI Taxonomy" id="421058"/>
    <lineage>
        <taxon>Bacteria</taxon>
        <taxon>Pseudomonadati</taxon>
        <taxon>Bacteroidota</taxon>
        <taxon>Flavobacteriia</taxon>
        <taxon>Flavobacteriales</taxon>
        <taxon>Weeksellaceae</taxon>
        <taxon>Chryseobacterium group</taxon>
        <taxon>Chryseobacterium</taxon>
    </lineage>
</organism>
<dbReference type="STRING" id="421058.SAMN05421866_1090"/>
<keyword evidence="1" id="KW-0175">Coiled coil</keyword>
<proteinExistence type="predicted"/>
<keyword evidence="3" id="KW-1185">Reference proteome</keyword>
<accession>A0A1M5LJ52</accession>